<evidence type="ECO:0000256" key="5">
    <source>
        <dbReference type="ARBA" id="ARBA00022692"/>
    </source>
</evidence>
<gene>
    <name evidence="10" type="ORF">FHS94_001138</name>
</gene>
<feature type="transmembrane region" description="Helical" evidence="8">
    <location>
        <begin position="353"/>
        <end position="373"/>
    </location>
</feature>
<keyword evidence="4" id="KW-0808">Transferase</keyword>
<protein>
    <recommendedName>
        <fullName evidence="9">Glycosyltransferase RgtA/B/C/D-like domain-containing protein</fullName>
    </recommendedName>
</protein>
<comment type="caution">
    <text evidence="10">The sequence shown here is derived from an EMBL/GenBank/DDBJ whole genome shotgun (WGS) entry which is preliminary data.</text>
</comment>
<feature type="transmembrane region" description="Helical" evidence="8">
    <location>
        <begin position="126"/>
        <end position="147"/>
    </location>
</feature>
<feature type="transmembrane region" description="Helical" evidence="8">
    <location>
        <begin position="177"/>
        <end position="206"/>
    </location>
</feature>
<feature type="transmembrane region" description="Helical" evidence="8">
    <location>
        <begin position="319"/>
        <end position="341"/>
    </location>
</feature>
<dbReference type="AlphaFoldDB" id="A0A7W9EV37"/>
<feature type="transmembrane region" description="Helical" evidence="8">
    <location>
        <begin position="81"/>
        <end position="114"/>
    </location>
</feature>
<proteinExistence type="predicted"/>
<keyword evidence="5 8" id="KW-0812">Transmembrane</keyword>
<dbReference type="Pfam" id="PF13231">
    <property type="entry name" value="PMT_2"/>
    <property type="match status" value="1"/>
</dbReference>
<evidence type="ECO:0000256" key="1">
    <source>
        <dbReference type="ARBA" id="ARBA00004651"/>
    </source>
</evidence>
<organism evidence="10 11">
    <name type="scientific">Sphingomonas aerophila</name>
    <dbReference type="NCBI Taxonomy" id="1344948"/>
    <lineage>
        <taxon>Bacteria</taxon>
        <taxon>Pseudomonadati</taxon>
        <taxon>Pseudomonadota</taxon>
        <taxon>Alphaproteobacteria</taxon>
        <taxon>Sphingomonadales</taxon>
        <taxon>Sphingomonadaceae</taxon>
        <taxon>Sphingomonas</taxon>
    </lineage>
</organism>
<feature type="domain" description="Glycosyltransferase RgtA/B/C/D-like" evidence="9">
    <location>
        <begin position="79"/>
        <end position="230"/>
    </location>
</feature>
<dbReference type="GO" id="GO:0016763">
    <property type="term" value="F:pentosyltransferase activity"/>
    <property type="evidence" value="ECO:0007669"/>
    <property type="project" value="TreeGrafter"/>
</dbReference>
<comment type="subcellular location">
    <subcellularLocation>
        <location evidence="1">Cell membrane</location>
        <topology evidence="1">Multi-pass membrane protein</topology>
    </subcellularLocation>
</comment>
<dbReference type="GO" id="GO:0009103">
    <property type="term" value="P:lipopolysaccharide biosynthetic process"/>
    <property type="evidence" value="ECO:0007669"/>
    <property type="project" value="UniProtKB-ARBA"/>
</dbReference>
<dbReference type="GO" id="GO:0005886">
    <property type="term" value="C:plasma membrane"/>
    <property type="evidence" value="ECO:0007669"/>
    <property type="project" value="UniProtKB-SubCell"/>
</dbReference>
<accession>A0A7W9EV37</accession>
<feature type="transmembrane region" description="Helical" evidence="8">
    <location>
        <begin position="154"/>
        <end position="171"/>
    </location>
</feature>
<evidence type="ECO:0000256" key="8">
    <source>
        <dbReference type="SAM" id="Phobius"/>
    </source>
</evidence>
<reference evidence="10 11" key="1">
    <citation type="submission" date="2020-08" db="EMBL/GenBank/DDBJ databases">
        <title>Genomic Encyclopedia of Type Strains, Phase IV (KMG-IV): sequencing the most valuable type-strain genomes for metagenomic binning, comparative biology and taxonomic classification.</title>
        <authorList>
            <person name="Goeker M."/>
        </authorList>
    </citation>
    <scope>NUCLEOTIDE SEQUENCE [LARGE SCALE GENOMIC DNA]</scope>
    <source>
        <strain evidence="10 11">DSM 100044</strain>
    </source>
</reference>
<dbReference type="Proteomes" id="UP000546200">
    <property type="component" value="Unassembled WGS sequence"/>
</dbReference>
<dbReference type="PANTHER" id="PTHR33908:SF11">
    <property type="entry name" value="MEMBRANE PROTEIN"/>
    <property type="match status" value="1"/>
</dbReference>
<evidence type="ECO:0000259" key="9">
    <source>
        <dbReference type="Pfam" id="PF13231"/>
    </source>
</evidence>
<feature type="transmembrane region" description="Helical" evidence="8">
    <location>
        <begin position="380"/>
        <end position="397"/>
    </location>
</feature>
<dbReference type="InterPro" id="IPR038731">
    <property type="entry name" value="RgtA/B/C-like"/>
</dbReference>
<dbReference type="EMBL" id="JACIJK010000003">
    <property type="protein sequence ID" value="MBB5714307.1"/>
    <property type="molecule type" value="Genomic_DNA"/>
</dbReference>
<name>A0A7W9EV37_9SPHN</name>
<keyword evidence="11" id="KW-1185">Reference proteome</keyword>
<evidence type="ECO:0000256" key="3">
    <source>
        <dbReference type="ARBA" id="ARBA00022676"/>
    </source>
</evidence>
<evidence type="ECO:0000256" key="2">
    <source>
        <dbReference type="ARBA" id="ARBA00022475"/>
    </source>
</evidence>
<dbReference type="RefSeq" id="WP_184055512.1">
    <property type="nucleotide sequence ID" value="NZ_JACIJK010000003.1"/>
</dbReference>
<dbReference type="InterPro" id="IPR050297">
    <property type="entry name" value="LipidA_mod_glycosyltrf_83"/>
</dbReference>
<evidence type="ECO:0000256" key="7">
    <source>
        <dbReference type="ARBA" id="ARBA00023136"/>
    </source>
</evidence>
<evidence type="ECO:0000313" key="11">
    <source>
        <dbReference type="Proteomes" id="UP000546200"/>
    </source>
</evidence>
<feature type="transmembrane region" description="Helical" evidence="8">
    <location>
        <begin position="280"/>
        <end position="299"/>
    </location>
</feature>
<feature type="transmembrane region" description="Helical" evidence="8">
    <location>
        <begin position="218"/>
        <end position="238"/>
    </location>
</feature>
<keyword evidence="3" id="KW-0328">Glycosyltransferase</keyword>
<feature type="transmembrane region" description="Helical" evidence="8">
    <location>
        <begin position="36"/>
        <end position="60"/>
    </location>
</feature>
<evidence type="ECO:0000256" key="4">
    <source>
        <dbReference type="ARBA" id="ARBA00022679"/>
    </source>
</evidence>
<sequence length="538" mass="57366">MSSDVSAVDGRLAFAPPAEPGESSTGRYGLVATPGAWTAGALGAIAISAALFLTGTRLGIGVLPDTTRYMGMNEVPYDAPLYAWTLALAVQTGLGMAAAAKWVGLALVVANSALVWHLLARTTGRIVPTAIGTGLIILSPQFVYLHALALSEPLFLFFILATLLAFLRYLGTGSWGGLVGCAVLLGLCSLVRFTAPPLGAALALTLLVRREHAWPRRLAEVAVLGIVAGVLFVGWAAASEASAGHSLGREFAFNGTMGPAEWWRSLAVMTAWLLPDQVPFALRVTLLAAVLVAGTWLTARITRRALASPAQGQDAAVQLMPMTLAAFFVAYLLFMVLATAIEANLALSGRYAFPPYVAAVLLMTIVTSTASPGGAAREPLTLALACLGVLVLGGHVVRTTLRTWEMRGTGIGYAARTWKESPTVQHLSRLPAGAEIWSNAPDAVTFLTARPAHWLPVRALQRTGKPDPAHPYPAQIDDLRRQLDRRPGYLVFFDQVQWRPYYRNSEAELAQALNLRLADRASDGRIYTAGASLREKQP</sequence>
<dbReference type="PANTHER" id="PTHR33908">
    <property type="entry name" value="MANNOSYLTRANSFERASE YKCB-RELATED"/>
    <property type="match status" value="1"/>
</dbReference>
<keyword evidence="7 8" id="KW-0472">Membrane</keyword>
<keyword evidence="2" id="KW-1003">Cell membrane</keyword>
<keyword evidence="6 8" id="KW-1133">Transmembrane helix</keyword>
<evidence type="ECO:0000256" key="6">
    <source>
        <dbReference type="ARBA" id="ARBA00022989"/>
    </source>
</evidence>
<evidence type="ECO:0000313" key="10">
    <source>
        <dbReference type="EMBL" id="MBB5714307.1"/>
    </source>
</evidence>